<comment type="caution">
    <text evidence="1">The sequence shown here is derived from an EMBL/GenBank/DDBJ whole genome shotgun (WGS) entry which is preliminary data.</text>
</comment>
<evidence type="ECO:0000313" key="1">
    <source>
        <dbReference type="EMBL" id="MBB6055510.1"/>
    </source>
</evidence>
<keyword evidence="2" id="KW-1185">Reference proteome</keyword>
<protein>
    <submittedName>
        <fullName evidence="1">Uncharacterized protein</fullName>
    </submittedName>
</protein>
<gene>
    <name evidence="1" type="ORF">HNR75_001416</name>
</gene>
<reference evidence="1 2" key="1">
    <citation type="submission" date="2020-08" db="EMBL/GenBank/DDBJ databases">
        <title>Genomic Encyclopedia of Type Strains, Phase IV (KMG-IV): sequencing the most valuable type-strain genomes for metagenomic binning, comparative biology and taxonomic classification.</title>
        <authorList>
            <person name="Goeker M."/>
        </authorList>
    </citation>
    <scope>NUCLEOTIDE SEQUENCE [LARGE SCALE GENOMIC DNA]</scope>
    <source>
        <strain evidence="1 2">DSM 22975</strain>
    </source>
</reference>
<evidence type="ECO:0000313" key="2">
    <source>
        <dbReference type="Proteomes" id="UP000585721"/>
    </source>
</evidence>
<proteinExistence type="predicted"/>
<sequence length="244" mass="27862">MLNNKEISNALNLSINDLIECYLCELKASLMDENSIDEFDSCSGVEFINKNEKLKTYFSKMRERTNNGESAENHIPDFYIGTLVEESYLSSCFALSVIYYIQVEYLKKQSDGKSKALKAIASALIYIGKFSGAKTFSFFNEKHNPSKLNLTKNAKKGGDKRDERYMPTRQKVIELIKNEKPKGGWKDDKEFIKCMGDKIIQFNRDNGNIMSETSMLDTVKKWLNHHEMVAPVFLENSVSGLTPD</sequence>
<organism evidence="1 2">
    <name type="scientific">Tolumonas osonensis</name>
    <dbReference type="NCBI Taxonomy" id="675874"/>
    <lineage>
        <taxon>Bacteria</taxon>
        <taxon>Pseudomonadati</taxon>
        <taxon>Pseudomonadota</taxon>
        <taxon>Gammaproteobacteria</taxon>
        <taxon>Aeromonadales</taxon>
        <taxon>Aeromonadaceae</taxon>
        <taxon>Tolumonas</taxon>
    </lineage>
</organism>
<dbReference type="EMBL" id="JACHGR010000004">
    <property type="protein sequence ID" value="MBB6055510.1"/>
    <property type="molecule type" value="Genomic_DNA"/>
</dbReference>
<dbReference type="RefSeq" id="WP_188026289.1">
    <property type="nucleotide sequence ID" value="NZ_JACHGR010000004.1"/>
</dbReference>
<accession>A0A841GL36</accession>
<dbReference type="AlphaFoldDB" id="A0A841GL36"/>
<dbReference type="Proteomes" id="UP000585721">
    <property type="component" value="Unassembled WGS sequence"/>
</dbReference>
<name>A0A841GL36_9GAMM</name>